<evidence type="ECO:0000313" key="2">
    <source>
        <dbReference type="EMBL" id="AVQ18767.1"/>
    </source>
</evidence>
<protein>
    <submittedName>
        <fullName evidence="2">Uncharacterized protein</fullName>
    </submittedName>
</protein>
<reference evidence="3" key="1">
    <citation type="journal article" date="2018" name="MSphere">
        <title>Fusobacterium Genomics Using MinION and Illumina Sequencing Enables Genome Completion and Correction.</title>
        <authorList>
            <person name="Todd S.M."/>
            <person name="Settlage R.E."/>
            <person name="Lahmers K.K."/>
            <person name="Slade D.J."/>
        </authorList>
    </citation>
    <scope>NUCLEOTIDE SEQUENCE [LARGE SCALE GENOMIC DNA]</scope>
    <source>
        <strain evidence="3">ATCC 9817</strain>
    </source>
</reference>
<organism evidence="2 3">
    <name type="scientific">Fusobacterium mortiferum ATCC 9817</name>
    <dbReference type="NCBI Taxonomy" id="469616"/>
    <lineage>
        <taxon>Bacteria</taxon>
        <taxon>Fusobacteriati</taxon>
        <taxon>Fusobacteriota</taxon>
        <taxon>Fusobacteriia</taxon>
        <taxon>Fusobacteriales</taxon>
        <taxon>Fusobacteriaceae</taxon>
        <taxon>Fusobacterium</taxon>
    </lineage>
</organism>
<feature type="coiled-coil region" evidence="1">
    <location>
        <begin position="63"/>
        <end position="90"/>
    </location>
</feature>
<gene>
    <name evidence="2" type="ORF">C4N19_06545</name>
</gene>
<evidence type="ECO:0000256" key="1">
    <source>
        <dbReference type="SAM" id="Coils"/>
    </source>
</evidence>
<name>A0ABM6TW09_FUSMR</name>
<keyword evidence="1" id="KW-0175">Coiled coil</keyword>
<sequence>MVQIAAITKRKEFEIRMRYELGEDLKTLAFIYKVSYNTLKKIKKRSEIKGDAWIKGSRTKVGYERFTEESEKAKKEIEEKINEIARKEINQIQDLTDDRYADGEEIIDADFEIAADTRLNRIQKMMTIRKEIEKIYPDKEKAEIEKIKVDTELKKVDLEFKKIELELKKKEAEEYLK</sequence>
<dbReference type="EMBL" id="CP028102">
    <property type="protein sequence ID" value="AVQ18767.1"/>
    <property type="molecule type" value="Genomic_DNA"/>
</dbReference>
<dbReference type="GeneID" id="62763177"/>
<dbReference type="Proteomes" id="UP000240258">
    <property type="component" value="Chromosome"/>
</dbReference>
<evidence type="ECO:0000313" key="3">
    <source>
        <dbReference type="Proteomes" id="UP000240258"/>
    </source>
</evidence>
<keyword evidence="3" id="KW-1185">Reference proteome</keyword>
<dbReference type="RefSeq" id="WP_005884250.1">
    <property type="nucleotide sequence ID" value="NZ_CP028102.1"/>
</dbReference>
<accession>A0ABM6TW09</accession>
<proteinExistence type="predicted"/>